<dbReference type="GO" id="GO:0015035">
    <property type="term" value="F:protein-disulfide reductase activity"/>
    <property type="evidence" value="ECO:0007669"/>
    <property type="project" value="TreeGrafter"/>
</dbReference>
<proteinExistence type="predicted"/>
<accession>A0A350NZW2</accession>
<dbReference type="EMBL" id="DNAN01000085">
    <property type="protein sequence ID" value="HAW74579.1"/>
    <property type="molecule type" value="Genomic_DNA"/>
</dbReference>
<organism evidence="2 3">
    <name type="scientific">Alteromonas australica</name>
    <dbReference type="NCBI Taxonomy" id="589873"/>
    <lineage>
        <taxon>Bacteria</taxon>
        <taxon>Pseudomonadati</taxon>
        <taxon>Pseudomonadota</taxon>
        <taxon>Gammaproteobacteria</taxon>
        <taxon>Alteromonadales</taxon>
        <taxon>Alteromonadaceae</taxon>
        <taxon>Alteromonas/Salinimonas group</taxon>
        <taxon>Alteromonas</taxon>
    </lineage>
</organism>
<name>A0A350NZW2_9ALTE</name>
<evidence type="ECO:0000313" key="3">
    <source>
        <dbReference type="Proteomes" id="UP000263517"/>
    </source>
</evidence>
<dbReference type="AlphaFoldDB" id="A0A350NZW2"/>
<protein>
    <submittedName>
        <fullName evidence="2">Protein-disulfide reductase DsbD</fullName>
    </submittedName>
</protein>
<dbReference type="GO" id="GO:0045454">
    <property type="term" value="P:cell redox homeostasis"/>
    <property type="evidence" value="ECO:0007669"/>
    <property type="project" value="TreeGrafter"/>
</dbReference>
<dbReference type="Pfam" id="PF13098">
    <property type="entry name" value="Thioredoxin_2"/>
    <property type="match status" value="1"/>
</dbReference>
<reference evidence="2 3" key="1">
    <citation type="journal article" date="2018" name="Nat. Biotechnol.">
        <title>A standardized bacterial taxonomy based on genome phylogeny substantially revises the tree of life.</title>
        <authorList>
            <person name="Parks D.H."/>
            <person name="Chuvochina M."/>
            <person name="Waite D.W."/>
            <person name="Rinke C."/>
            <person name="Skarshewski A."/>
            <person name="Chaumeil P.A."/>
            <person name="Hugenholtz P."/>
        </authorList>
    </citation>
    <scope>NUCLEOTIDE SEQUENCE [LARGE SCALE GENOMIC DNA]</scope>
    <source>
        <strain evidence="2">UBA11978</strain>
    </source>
</reference>
<gene>
    <name evidence="2" type="ORF">DCW74_02460</name>
</gene>
<sequence length="87" mass="9863">KEFEKYTFPSENVQEALQNTVWMQMDLTDNTPERQAVFDKFDVLGLPTILFFDNEGNELKRARVTGFMKADAFAAHVNSSVNSGASR</sequence>
<evidence type="ECO:0000313" key="2">
    <source>
        <dbReference type="EMBL" id="HAW74579.1"/>
    </source>
</evidence>
<feature type="domain" description="Thioredoxin-like fold" evidence="1">
    <location>
        <begin position="2"/>
        <end position="76"/>
    </location>
</feature>
<dbReference type="Gene3D" id="3.40.30.10">
    <property type="entry name" value="Glutaredoxin"/>
    <property type="match status" value="1"/>
</dbReference>
<dbReference type="PANTHER" id="PTHR32234">
    <property type="entry name" value="THIOL:DISULFIDE INTERCHANGE PROTEIN DSBD"/>
    <property type="match status" value="1"/>
</dbReference>
<comment type="caution">
    <text evidence="2">The sequence shown here is derived from an EMBL/GenBank/DDBJ whole genome shotgun (WGS) entry which is preliminary data.</text>
</comment>
<dbReference type="SUPFAM" id="SSF52833">
    <property type="entry name" value="Thioredoxin-like"/>
    <property type="match status" value="1"/>
</dbReference>
<dbReference type="PANTHER" id="PTHR32234:SF0">
    <property type="entry name" value="THIOL:DISULFIDE INTERCHANGE PROTEIN DSBD"/>
    <property type="match status" value="1"/>
</dbReference>
<dbReference type="Proteomes" id="UP000263517">
    <property type="component" value="Unassembled WGS sequence"/>
</dbReference>
<dbReference type="InterPro" id="IPR012336">
    <property type="entry name" value="Thioredoxin-like_fold"/>
</dbReference>
<dbReference type="InterPro" id="IPR036249">
    <property type="entry name" value="Thioredoxin-like_sf"/>
</dbReference>
<evidence type="ECO:0000259" key="1">
    <source>
        <dbReference type="Pfam" id="PF13098"/>
    </source>
</evidence>
<feature type="non-terminal residue" evidence="2">
    <location>
        <position position="1"/>
    </location>
</feature>